<name>A0A8J6HQR3_TENMO</name>
<reference evidence="2" key="1">
    <citation type="journal article" date="2020" name="J Insects Food Feed">
        <title>The yellow mealworm (Tenebrio molitor) genome: a resource for the emerging insects as food and feed industry.</title>
        <authorList>
            <person name="Eriksson T."/>
            <person name="Andere A."/>
            <person name="Kelstrup H."/>
            <person name="Emery V."/>
            <person name="Picard C."/>
        </authorList>
    </citation>
    <scope>NUCLEOTIDE SEQUENCE</scope>
    <source>
        <strain evidence="2">Stoneville</strain>
        <tissue evidence="2">Whole head</tissue>
    </source>
</reference>
<proteinExistence type="predicted"/>
<reference evidence="2" key="2">
    <citation type="submission" date="2021-08" db="EMBL/GenBank/DDBJ databases">
        <authorList>
            <person name="Eriksson T."/>
        </authorList>
    </citation>
    <scope>NUCLEOTIDE SEQUENCE</scope>
    <source>
        <strain evidence="2">Stoneville</strain>
        <tissue evidence="2">Whole head</tissue>
    </source>
</reference>
<dbReference type="EMBL" id="JABDTM020017189">
    <property type="protein sequence ID" value="KAH0818578.1"/>
    <property type="molecule type" value="Genomic_DNA"/>
</dbReference>
<accession>A0A8J6HQR3</accession>
<dbReference type="PANTHER" id="PTHR33332">
    <property type="entry name" value="REVERSE TRANSCRIPTASE DOMAIN-CONTAINING PROTEIN"/>
    <property type="match status" value="1"/>
</dbReference>
<protein>
    <recommendedName>
        <fullName evidence="4">RNA-directed DNA polymerase from mobile element jockey</fullName>
    </recommendedName>
</protein>
<feature type="compositionally biased region" description="Basic and acidic residues" evidence="1">
    <location>
        <begin position="353"/>
        <end position="363"/>
    </location>
</feature>
<evidence type="ECO:0008006" key="4">
    <source>
        <dbReference type="Google" id="ProtNLM"/>
    </source>
</evidence>
<feature type="region of interest" description="Disordered" evidence="1">
    <location>
        <begin position="277"/>
        <end position="296"/>
    </location>
</feature>
<organism evidence="2 3">
    <name type="scientific">Tenebrio molitor</name>
    <name type="common">Yellow mealworm beetle</name>
    <dbReference type="NCBI Taxonomy" id="7067"/>
    <lineage>
        <taxon>Eukaryota</taxon>
        <taxon>Metazoa</taxon>
        <taxon>Ecdysozoa</taxon>
        <taxon>Arthropoda</taxon>
        <taxon>Hexapoda</taxon>
        <taxon>Insecta</taxon>
        <taxon>Pterygota</taxon>
        <taxon>Neoptera</taxon>
        <taxon>Endopterygota</taxon>
        <taxon>Coleoptera</taxon>
        <taxon>Polyphaga</taxon>
        <taxon>Cucujiformia</taxon>
        <taxon>Tenebrionidae</taxon>
        <taxon>Tenebrio</taxon>
    </lineage>
</organism>
<evidence type="ECO:0000256" key="1">
    <source>
        <dbReference type="SAM" id="MobiDB-lite"/>
    </source>
</evidence>
<evidence type="ECO:0000313" key="2">
    <source>
        <dbReference type="EMBL" id="KAH0818578.1"/>
    </source>
</evidence>
<feature type="compositionally biased region" description="Basic residues" evidence="1">
    <location>
        <begin position="284"/>
        <end position="296"/>
    </location>
</feature>
<feature type="region of interest" description="Disordered" evidence="1">
    <location>
        <begin position="316"/>
        <end position="410"/>
    </location>
</feature>
<dbReference type="AlphaFoldDB" id="A0A8J6HQR3"/>
<sequence>MLSNDISNISKWASDWQLPLNIGKCTVLHIGGKNPCHGYYLGGVELLKSSSCLDLGVLVTSNLSWSEHTSYVVKRANKIVYLLSKTFTKTTLAVTAKLIKSYVRPVLEFGHGVLAPNLKRDIDLLESVQRRATRIPFGRNRPEYSERISLMNLPLLPDRRKRGDVILVHQALTVDKNSSIKHLFPLNDGGRTRGHDLKLAKDNFRTSARQNFITNRVFDVWNSLPVEVVTSKTPLGFESRYDSYVTSVEQTQFWRFSTSSGQRVTTDPGVLANPWRRTEAVGKPSKRNSNRTSRRIKATFTRVIDPTRQRIIFATLLGRRHPQGSHQRTGPHTGLSLAEEPESRSNSYLARKGRGEEGPRGLSEDTDGVIDQRRKNDSEDLPPALSSRDSLWISSPRPGPGSTGTVCKFF</sequence>
<keyword evidence="3" id="KW-1185">Reference proteome</keyword>
<dbReference type="PRINTS" id="PR01345">
    <property type="entry name" value="CERVTRCPTASE"/>
</dbReference>
<gene>
    <name evidence="2" type="ORF">GEV33_004213</name>
</gene>
<comment type="caution">
    <text evidence="2">The sequence shown here is derived from an EMBL/GenBank/DDBJ whole genome shotgun (WGS) entry which is preliminary data.</text>
</comment>
<dbReference type="Proteomes" id="UP000719412">
    <property type="component" value="Unassembled WGS sequence"/>
</dbReference>
<evidence type="ECO:0000313" key="3">
    <source>
        <dbReference type="Proteomes" id="UP000719412"/>
    </source>
</evidence>